<dbReference type="Pfam" id="PF02515">
    <property type="entry name" value="CoA_transf_3"/>
    <property type="match status" value="1"/>
</dbReference>
<dbReference type="SUPFAM" id="SSF89796">
    <property type="entry name" value="CoA-transferase family III (CaiB/BaiF)"/>
    <property type="match status" value="1"/>
</dbReference>
<dbReference type="InterPro" id="IPR023606">
    <property type="entry name" value="CoA-Trfase_III_dom_1_sf"/>
</dbReference>
<dbReference type="AlphaFoldDB" id="X0WMU4"/>
<dbReference type="InterPro" id="IPR003673">
    <property type="entry name" value="CoA-Trfase_fam_III"/>
</dbReference>
<organism evidence="1">
    <name type="scientific">marine sediment metagenome</name>
    <dbReference type="NCBI Taxonomy" id="412755"/>
    <lineage>
        <taxon>unclassified sequences</taxon>
        <taxon>metagenomes</taxon>
        <taxon>ecological metagenomes</taxon>
    </lineage>
</organism>
<dbReference type="InterPro" id="IPR044855">
    <property type="entry name" value="CoA-Trfase_III_dom3_sf"/>
</dbReference>
<dbReference type="GO" id="GO:0003824">
    <property type="term" value="F:catalytic activity"/>
    <property type="evidence" value="ECO:0007669"/>
    <property type="project" value="InterPro"/>
</dbReference>
<dbReference type="Gene3D" id="3.40.50.10540">
    <property type="entry name" value="Crotonobetainyl-coa:carnitine coa-transferase, domain 1"/>
    <property type="match status" value="1"/>
</dbReference>
<proteinExistence type="predicted"/>
<reference evidence="1" key="1">
    <citation type="journal article" date="2014" name="Front. Microbiol.">
        <title>High frequency of phylogenetically diverse reductive dehalogenase-homologous genes in deep subseafloor sedimentary metagenomes.</title>
        <authorList>
            <person name="Kawai M."/>
            <person name="Futagami T."/>
            <person name="Toyoda A."/>
            <person name="Takaki Y."/>
            <person name="Nishi S."/>
            <person name="Hori S."/>
            <person name="Arai W."/>
            <person name="Tsubouchi T."/>
            <person name="Morono Y."/>
            <person name="Uchiyama I."/>
            <person name="Ito T."/>
            <person name="Fujiyama A."/>
            <person name="Inagaki F."/>
            <person name="Takami H."/>
        </authorList>
    </citation>
    <scope>NUCLEOTIDE SEQUENCE</scope>
    <source>
        <strain evidence="1">Expedition CK06-06</strain>
    </source>
</reference>
<comment type="caution">
    <text evidence="1">The sequence shown here is derived from an EMBL/GenBank/DDBJ whole genome shotgun (WGS) entry which is preliminary data.</text>
</comment>
<dbReference type="EMBL" id="BARS01042763">
    <property type="protein sequence ID" value="GAG32309.1"/>
    <property type="molecule type" value="Genomic_DNA"/>
</dbReference>
<sequence length="129" mass="14787">YFGTDAELVQTWVPRLSHIDEVLARFVESYTKEHLYEEGQRRGLLVAPVNTPKDLLANPQLNYRRWFTPVEHPELETTITYPGPPYRLGETPWRIGRPPRIGEHNQEVYCGELGLSQEQLAALTDAGIT</sequence>
<name>X0WMU4_9ZZZZ</name>
<gene>
    <name evidence="1" type="ORF">S01H1_64839</name>
</gene>
<feature type="non-terminal residue" evidence="1">
    <location>
        <position position="1"/>
    </location>
</feature>
<evidence type="ECO:0000313" key="1">
    <source>
        <dbReference type="EMBL" id="GAG32309.1"/>
    </source>
</evidence>
<protein>
    <recommendedName>
        <fullName evidence="2">CoA transferase</fullName>
    </recommendedName>
</protein>
<dbReference type="Gene3D" id="3.30.1540.10">
    <property type="entry name" value="formyl-coa transferase, domain 3"/>
    <property type="match status" value="1"/>
</dbReference>
<evidence type="ECO:0008006" key="2">
    <source>
        <dbReference type="Google" id="ProtNLM"/>
    </source>
</evidence>
<accession>X0WMU4</accession>